<dbReference type="Proteomes" id="UP000199656">
    <property type="component" value="Unassembled WGS sequence"/>
</dbReference>
<proteinExistence type="predicted"/>
<dbReference type="InterPro" id="IPR012938">
    <property type="entry name" value="Glc/Sorbosone_DH"/>
</dbReference>
<dbReference type="Gene3D" id="2.120.10.30">
    <property type="entry name" value="TolB, C-terminal domain"/>
    <property type="match status" value="1"/>
</dbReference>
<dbReference type="RefSeq" id="WP_089764486.1">
    <property type="nucleotide sequence ID" value="NZ_BKAT01000007.1"/>
</dbReference>
<dbReference type="InterPro" id="IPR005084">
    <property type="entry name" value="CBM6"/>
</dbReference>
<evidence type="ECO:0000256" key="3">
    <source>
        <dbReference type="ARBA" id="ARBA00022723"/>
    </source>
</evidence>
<dbReference type="GO" id="GO:0030246">
    <property type="term" value="F:carbohydrate binding"/>
    <property type="evidence" value="ECO:0007669"/>
    <property type="project" value="InterPro"/>
</dbReference>
<dbReference type="InterPro" id="IPR013783">
    <property type="entry name" value="Ig-like_fold"/>
</dbReference>
<comment type="PTM">
    <text evidence="7">Binds 1 heme c group covalently per subunit.</text>
</comment>
<keyword evidence="12" id="KW-1185">Reference proteome</keyword>
<feature type="domain" description="PKD" evidence="8">
    <location>
        <begin position="509"/>
        <end position="590"/>
    </location>
</feature>
<keyword evidence="5" id="KW-0249">Electron transport</keyword>
<evidence type="ECO:0000256" key="1">
    <source>
        <dbReference type="ARBA" id="ARBA00022448"/>
    </source>
</evidence>
<evidence type="ECO:0000256" key="7">
    <source>
        <dbReference type="PIRSR" id="PIRSR602324-1"/>
    </source>
</evidence>
<dbReference type="Pfam" id="PF00034">
    <property type="entry name" value="Cytochrom_C"/>
    <property type="match status" value="1"/>
</dbReference>
<dbReference type="SMART" id="SM00089">
    <property type="entry name" value="PKD"/>
    <property type="match status" value="1"/>
</dbReference>
<dbReference type="GO" id="GO:0005506">
    <property type="term" value="F:iron ion binding"/>
    <property type="evidence" value="ECO:0007669"/>
    <property type="project" value="InterPro"/>
</dbReference>
<reference evidence="12" key="1">
    <citation type="submission" date="2016-10" db="EMBL/GenBank/DDBJ databases">
        <authorList>
            <person name="Varghese N."/>
            <person name="Submissions S."/>
        </authorList>
    </citation>
    <scope>NUCLEOTIDE SEQUENCE [LARGE SCALE GENOMIC DNA]</scope>
    <source>
        <strain evidence="12">DSM 23920</strain>
    </source>
</reference>
<dbReference type="PANTHER" id="PTHR19328:SF75">
    <property type="entry name" value="ALDOSE SUGAR DEHYDROGENASE YLII"/>
    <property type="match status" value="1"/>
</dbReference>
<feature type="binding site" description="covalent" evidence="7">
    <location>
        <position position="720"/>
    </location>
    <ligand>
        <name>heme c</name>
        <dbReference type="ChEBI" id="CHEBI:61717"/>
    </ligand>
</feature>
<keyword evidence="1" id="KW-0813">Transport</keyword>
<dbReference type="InterPro" id="IPR000601">
    <property type="entry name" value="PKD_dom"/>
</dbReference>
<evidence type="ECO:0000256" key="6">
    <source>
        <dbReference type="ARBA" id="ARBA00023004"/>
    </source>
</evidence>
<dbReference type="InterPro" id="IPR035986">
    <property type="entry name" value="PKD_dom_sf"/>
</dbReference>
<accession>A0A1H4FP45</accession>
<dbReference type="OrthoDB" id="9816308at2"/>
<evidence type="ECO:0000256" key="5">
    <source>
        <dbReference type="ARBA" id="ARBA00022982"/>
    </source>
</evidence>
<dbReference type="CDD" id="cd00146">
    <property type="entry name" value="PKD"/>
    <property type="match status" value="1"/>
</dbReference>
<dbReference type="SMART" id="SM00606">
    <property type="entry name" value="CBD_IV"/>
    <property type="match status" value="1"/>
</dbReference>
<name>A0A1H4FP45_9BACT</name>
<dbReference type="Pfam" id="PF18911">
    <property type="entry name" value="PKD_4"/>
    <property type="match status" value="1"/>
</dbReference>
<dbReference type="GO" id="GO:0009055">
    <property type="term" value="F:electron transfer activity"/>
    <property type="evidence" value="ECO:0007669"/>
    <property type="project" value="InterPro"/>
</dbReference>
<dbReference type="SUPFAM" id="SSF49299">
    <property type="entry name" value="PKD domain"/>
    <property type="match status" value="1"/>
</dbReference>
<protein>
    <submittedName>
        <fullName evidence="11">Cytochrome c</fullName>
    </submittedName>
</protein>
<dbReference type="SUPFAM" id="SSF49785">
    <property type="entry name" value="Galactose-binding domain-like"/>
    <property type="match status" value="1"/>
</dbReference>
<dbReference type="InterPro" id="IPR011041">
    <property type="entry name" value="Quinoprot_gluc/sorb_DH_b-prop"/>
</dbReference>
<gene>
    <name evidence="11" type="ORF">SAMN05660909_04542</name>
</gene>
<dbReference type="InterPro" id="IPR008979">
    <property type="entry name" value="Galactose-bd-like_sf"/>
</dbReference>
<evidence type="ECO:0000256" key="4">
    <source>
        <dbReference type="ARBA" id="ARBA00022729"/>
    </source>
</evidence>
<dbReference type="EMBL" id="FNRL01000026">
    <property type="protein sequence ID" value="SEA98458.1"/>
    <property type="molecule type" value="Genomic_DNA"/>
</dbReference>
<dbReference type="SUPFAM" id="SSF50952">
    <property type="entry name" value="Soluble quinoprotein glucose dehydrogenase"/>
    <property type="match status" value="1"/>
</dbReference>
<feature type="domain" description="CBM6" evidence="10">
    <location>
        <begin position="797"/>
        <end position="917"/>
    </location>
</feature>
<dbReference type="InterPro" id="IPR002324">
    <property type="entry name" value="Cyt_c_ID"/>
</dbReference>
<dbReference type="Gene3D" id="1.10.760.10">
    <property type="entry name" value="Cytochrome c-like domain"/>
    <property type="match status" value="1"/>
</dbReference>
<dbReference type="STRING" id="408074.SAMN05660909_04542"/>
<dbReference type="Pfam" id="PF03422">
    <property type="entry name" value="CBM_6"/>
    <property type="match status" value="1"/>
</dbReference>
<dbReference type="Gene3D" id="2.60.40.10">
    <property type="entry name" value="Immunoglobulins"/>
    <property type="match status" value="1"/>
</dbReference>
<feature type="domain" description="Cytochrome c" evidence="9">
    <location>
        <begin position="657"/>
        <end position="742"/>
    </location>
</feature>
<dbReference type="PANTHER" id="PTHR19328">
    <property type="entry name" value="HEDGEHOG-INTERACTING PROTEIN"/>
    <property type="match status" value="1"/>
</dbReference>
<dbReference type="InterPro" id="IPR009056">
    <property type="entry name" value="Cyt_c-like_dom"/>
</dbReference>
<keyword evidence="6 7" id="KW-0408">Iron</keyword>
<keyword evidence="3 7" id="KW-0479">Metal-binding</keyword>
<evidence type="ECO:0000259" key="10">
    <source>
        <dbReference type="PROSITE" id="PS51175"/>
    </source>
</evidence>
<dbReference type="Pfam" id="PF07995">
    <property type="entry name" value="GSDH"/>
    <property type="match status" value="1"/>
</dbReference>
<dbReference type="PROSITE" id="PS51007">
    <property type="entry name" value="CYTC"/>
    <property type="match status" value="1"/>
</dbReference>
<keyword evidence="2 7" id="KW-0349">Heme</keyword>
<dbReference type="PROSITE" id="PS51175">
    <property type="entry name" value="CBM6"/>
    <property type="match status" value="1"/>
</dbReference>
<dbReference type="PROSITE" id="PS50093">
    <property type="entry name" value="PKD"/>
    <property type="match status" value="1"/>
</dbReference>
<dbReference type="InterPro" id="IPR006584">
    <property type="entry name" value="Cellulose-bd_IV"/>
</dbReference>
<dbReference type="InterPro" id="IPR022409">
    <property type="entry name" value="PKD/Chitinase_dom"/>
</dbReference>
<dbReference type="Gene3D" id="2.60.120.260">
    <property type="entry name" value="Galactose-binding domain-like"/>
    <property type="match status" value="1"/>
</dbReference>
<dbReference type="InterPro" id="IPR011042">
    <property type="entry name" value="6-blade_b-propeller_TolB-like"/>
</dbReference>
<dbReference type="InterPro" id="IPR036909">
    <property type="entry name" value="Cyt_c-like_dom_sf"/>
</dbReference>
<dbReference type="PRINTS" id="PR00606">
    <property type="entry name" value="CYTCHROMECID"/>
</dbReference>
<feature type="binding site" description="covalent" evidence="7">
    <location>
        <position position="671"/>
    </location>
    <ligand>
        <name>heme c</name>
        <dbReference type="ChEBI" id="CHEBI:61717"/>
    </ligand>
</feature>
<dbReference type="AlphaFoldDB" id="A0A1H4FP45"/>
<evidence type="ECO:0000313" key="11">
    <source>
        <dbReference type="EMBL" id="SEA98458.1"/>
    </source>
</evidence>
<feature type="binding site" description="covalent" evidence="7">
    <location>
        <position position="675"/>
    </location>
    <ligand>
        <name>heme c</name>
        <dbReference type="ChEBI" id="CHEBI:61717"/>
    </ligand>
</feature>
<evidence type="ECO:0000259" key="9">
    <source>
        <dbReference type="PROSITE" id="PS51007"/>
    </source>
</evidence>
<keyword evidence="4" id="KW-0732">Signal</keyword>
<evidence type="ECO:0000259" key="8">
    <source>
        <dbReference type="PROSITE" id="PS50093"/>
    </source>
</evidence>
<dbReference type="GO" id="GO:0020037">
    <property type="term" value="F:heme binding"/>
    <property type="evidence" value="ECO:0007669"/>
    <property type="project" value="InterPro"/>
</dbReference>
<dbReference type="SUPFAM" id="SSF46626">
    <property type="entry name" value="Cytochrome c"/>
    <property type="match status" value="1"/>
</dbReference>
<dbReference type="CDD" id="cd04084">
    <property type="entry name" value="CBM6_xylanase-like"/>
    <property type="match status" value="1"/>
</dbReference>
<sequence length="918" mass="101264">MLEQLTRVKHVYSTCFIVSLTLFNLRTQGAPSHIESNSGFRSATEKRVEKTVAGNRRTGADTLNKPEDNRFTKTILVNDLNEPMELAVTNGGGVYFIERSGKLYYYNPLTNRSKVVYTFPVLPDTKEGFGNGLLGLTLDPNFDKNHYIYCYYTPNKLPAAQRVSRFTIKGNDALDPASEKVLLTIPLELEVSAHTGGSLDWDKEGNLFISTGDNTVPFASNGYAPLDRTPGRITFDAERSAGNTNDLRGKVLRIHPEPNGTYTIPEGNLFPKGTPNTRPEIYTMGCRNPYRISVDQATGILYWGEVGPDAGNDSNQGPRGYDEINQAKKAGNYGWPYMVGDNKAYPEYDFATKKIGPFYNPEAPVNASPHNTGLKTLPPAQKAMIWYPYSASAEFPELGSGGRCAMAGPVFHYDAASTGKKGFPAYYDKALFIYDWMRNWVFAVRLDEQQNYQSMEPFMASNGDFRRPVDMAFGKDGVLYVLEYGSVYGIDNDDARLVKVTFNSGNRAPVANVQTVDTAGKAPYNVSFNSDKSYDYDNDALTYEWTFGDGTKDNTANPTHTYTKTGVHKAILKITDPSGAVGRDTVKIYVGNTPPVVKVATTGNNTFYFDKTPLHYKVTVTDKEDPAINPARLKVSLHYLPKGKSQATIGHQAPTTMPVHPGKVLMESSDCKACHQIDKASVGPAFIKVAQRYRTDKKAPAYLVNKIIKGGGGVWGEHSMAAHPQLSTEDAGQIVKYILSLADPKAPGSLPAQGTVALKDHLTKEKFGNYILSASYTDGGGKAAPLSGSGLLLLRPLRLQAEEADDLHNIDRQSSSLGAIHHQSWFLFRQIDLKGIKQLTYRYSSLNRDATIEVHVKSPDGPVISTLKYTATGAWNKFAEVSAPITDPGGVNDLYFVFKKEQQPNQHLFTLDWIEFRP</sequence>
<organism evidence="11 12">
    <name type="scientific">Chitinophaga terrae</name>
    <name type="common">ex Kim and Jung 2007</name>
    <dbReference type="NCBI Taxonomy" id="408074"/>
    <lineage>
        <taxon>Bacteria</taxon>
        <taxon>Pseudomonadati</taxon>
        <taxon>Bacteroidota</taxon>
        <taxon>Chitinophagia</taxon>
        <taxon>Chitinophagales</taxon>
        <taxon>Chitinophagaceae</taxon>
        <taxon>Chitinophaga</taxon>
    </lineage>
</organism>
<evidence type="ECO:0000313" key="12">
    <source>
        <dbReference type="Proteomes" id="UP000199656"/>
    </source>
</evidence>
<evidence type="ECO:0000256" key="2">
    <source>
        <dbReference type="ARBA" id="ARBA00022617"/>
    </source>
</evidence>